<comment type="similarity">
    <text evidence="1 2">Belongs to the small heat shock protein (HSP20) family.</text>
</comment>
<evidence type="ECO:0000256" key="1">
    <source>
        <dbReference type="PROSITE-ProRule" id="PRU00285"/>
    </source>
</evidence>
<dbReference type="OrthoDB" id="10070154at2759"/>
<keyword evidence="4" id="KW-0812">Transmembrane</keyword>
<feature type="compositionally biased region" description="Basic and acidic residues" evidence="3">
    <location>
        <begin position="335"/>
        <end position="345"/>
    </location>
</feature>
<accession>A0A2Z7CQK9</accession>
<evidence type="ECO:0000313" key="7">
    <source>
        <dbReference type="Proteomes" id="UP000250235"/>
    </source>
</evidence>
<evidence type="ECO:0000313" key="6">
    <source>
        <dbReference type="EMBL" id="KZV47106.1"/>
    </source>
</evidence>
<dbReference type="PANTHER" id="PTHR48453:SF1">
    <property type="entry name" value="CCHC-TYPE DOMAIN-CONTAINING PROTEIN"/>
    <property type="match status" value="1"/>
</dbReference>
<evidence type="ECO:0000256" key="4">
    <source>
        <dbReference type="SAM" id="Phobius"/>
    </source>
</evidence>
<dbReference type="Gene3D" id="2.60.40.790">
    <property type="match status" value="1"/>
</dbReference>
<feature type="region of interest" description="Disordered" evidence="3">
    <location>
        <begin position="327"/>
        <end position="358"/>
    </location>
</feature>
<evidence type="ECO:0000256" key="3">
    <source>
        <dbReference type="SAM" id="MobiDB-lite"/>
    </source>
</evidence>
<dbReference type="InterPro" id="IPR002068">
    <property type="entry name" value="A-crystallin/Hsp20_dom"/>
</dbReference>
<dbReference type="CDD" id="cd06464">
    <property type="entry name" value="ACD_sHsps-like"/>
    <property type="match status" value="1"/>
</dbReference>
<sequence>MATRTNFYKNPSYAYNKQFNLNSVLQNLRAYNIVTGNTTADEPATAVKPKHRQKRRSLPVEQKNEAKECDGSMSHQEYIKKLSWKCQKPGHLAEDCLVNESHFGSSSSGRSLKHVKCCKASCRVTDIKDILACHYCFNKAYDKFYDAYTATWKEPGLLMIQNSMCCEDHFEWLATVLPNHGYFCGFNFFNSLMVLAMGICDRHRMNCSSADVEGNAYIVKSKHARNEKYGQLNPQLKTSIIYERYFTVSVIMYIYLMSISFMHNRPPFIYQISSFLIKLLLFCFDGFIVLAPKSGGGVPVGFARLLRVSSQFAPTAVHRKCYSTTETDVTPYDNEGNRVDVDRRSGSSLSRGRRGESLSDMFDPFSPIRGLSQMLNMMVNPFDGAGAGKRGGVGWVDTREDEGSLQVRVDMPGLDKDEVKVLVEQNTLVIKGEGREDGRRYYRRVDLPWNAYKLDGVKAEMKNGVLKVVLPKQDSQDVIQVSVD</sequence>
<evidence type="ECO:0000256" key="2">
    <source>
        <dbReference type="RuleBase" id="RU003616"/>
    </source>
</evidence>
<keyword evidence="4" id="KW-1133">Transmembrane helix</keyword>
<feature type="domain" description="SHSP" evidence="5">
    <location>
        <begin position="387"/>
        <end position="484"/>
    </location>
</feature>
<dbReference type="Proteomes" id="UP000250235">
    <property type="component" value="Unassembled WGS sequence"/>
</dbReference>
<dbReference type="EMBL" id="KQ995316">
    <property type="protein sequence ID" value="KZV47106.1"/>
    <property type="molecule type" value="Genomic_DNA"/>
</dbReference>
<evidence type="ECO:0000259" key="5">
    <source>
        <dbReference type="PROSITE" id="PS01031"/>
    </source>
</evidence>
<dbReference type="Pfam" id="PF00011">
    <property type="entry name" value="HSP20"/>
    <property type="match status" value="1"/>
</dbReference>
<dbReference type="PROSITE" id="PS01031">
    <property type="entry name" value="SHSP"/>
    <property type="match status" value="1"/>
</dbReference>
<keyword evidence="4" id="KW-0472">Membrane</keyword>
<dbReference type="AlphaFoldDB" id="A0A2Z7CQK9"/>
<organism evidence="6 7">
    <name type="scientific">Dorcoceras hygrometricum</name>
    <dbReference type="NCBI Taxonomy" id="472368"/>
    <lineage>
        <taxon>Eukaryota</taxon>
        <taxon>Viridiplantae</taxon>
        <taxon>Streptophyta</taxon>
        <taxon>Embryophyta</taxon>
        <taxon>Tracheophyta</taxon>
        <taxon>Spermatophyta</taxon>
        <taxon>Magnoliopsida</taxon>
        <taxon>eudicotyledons</taxon>
        <taxon>Gunneridae</taxon>
        <taxon>Pentapetalae</taxon>
        <taxon>asterids</taxon>
        <taxon>lamiids</taxon>
        <taxon>Lamiales</taxon>
        <taxon>Gesneriaceae</taxon>
        <taxon>Didymocarpoideae</taxon>
        <taxon>Trichosporeae</taxon>
        <taxon>Loxocarpinae</taxon>
        <taxon>Dorcoceras</taxon>
    </lineage>
</organism>
<feature type="transmembrane region" description="Helical" evidence="4">
    <location>
        <begin position="268"/>
        <end position="290"/>
    </location>
</feature>
<proteinExistence type="inferred from homology"/>
<keyword evidence="7" id="KW-1185">Reference proteome</keyword>
<dbReference type="InterPro" id="IPR008978">
    <property type="entry name" value="HSP20-like_chaperone"/>
</dbReference>
<reference evidence="6 7" key="1">
    <citation type="journal article" date="2015" name="Proc. Natl. Acad. Sci. U.S.A.">
        <title>The resurrection genome of Boea hygrometrica: A blueprint for survival of dehydration.</title>
        <authorList>
            <person name="Xiao L."/>
            <person name="Yang G."/>
            <person name="Zhang L."/>
            <person name="Yang X."/>
            <person name="Zhao S."/>
            <person name="Ji Z."/>
            <person name="Zhou Q."/>
            <person name="Hu M."/>
            <person name="Wang Y."/>
            <person name="Chen M."/>
            <person name="Xu Y."/>
            <person name="Jin H."/>
            <person name="Xiao X."/>
            <person name="Hu G."/>
            <person name="Bao F."/>
            <person name="Hu Y."/>
            <person name="Wan P."/>
            <person name="Li L."/>
            <person name="Deng X."/>
            <person name="Kuang T."/>
            <person name="Xiang C."/>
            <person name="Zhu J.K."/>
            <person name="Oliver M.J."/>
            <person name="He Y."/>
        </authorList>
    </citation>
    <scope>NUCLEOTIDE SEQUENCE [LARGE SCALE GENOMIC DNA]</scope>
    <source>
        <strain evidence="7">cv. XS01</strain>
    </source>
</reference>
<feature type="transmembrane region" description="Helical" evidence="4">
    <location>
        <begin position="245"/>
        <end position="262"/>
    </location>
</feature>
<feature type="compositionally biased region" description="Basic residues" evidence="3">
    <location>
        <begin position="48"/>
        <end position="57"/>
    </location>
</feature>
<feature type="region of interest" description="Disordered" evidence="3">
    <location>
        <begin position="42"/>
        <end position="66"/>
    </location>
</feature>
<protein>
    <recommendedName>
        <fullName evidence="5">SHSP domain-containing protein</fullName>
    </recommendedName>
</protein>
<dbReference type="SUPFAM" id="SSF49764">
    <property type="entry name" value="HSP20-like chaperones"/>
    <property type="match status" value="1"/>
</dbReference>
<name>A0A2Z7CQK9_9LAMI</name>
<gene>
    <name evidence="6" type="ORF">F511_32466</name>
</gene>
<dbReference type="PANTHER" id="PTHR48453">
    <property type="entry name" value="CCHC-TYPE DOMAIN-CONTAINING PROTEIN"/>
    <property type="match status" value="1"/>
</dbReference>